<proteinExistence type="predicted"/>
<dbReference type="Proteomes" id="UP000824881">
    <property type="component" value="Unassembled WGS sequence"/>
</dbReference>
<name>A0ACB7IIW7_PLECO</name>
<organism evidence="1 2">
    <name type="scientific">Pleurotus cornucopiae</name>
    <name type="common">Cornucopia mushroom</name>
    <dbReference type="NCBI Taxonomy" id="5321"/>
    <lineage>
        <taxon>Eukaryota</taxon>
        <taxon>Fungi</taxon>
        <taxon>Dikarya</taxon>
        <taxon>Basidiomycota</taxon>
        <taxon>Agaricomycotina</taxon>
        <taxon>Agaricomycetes</taxon>
        <taxon>Agaricomycetidae</taxon>
        <taxon>Agaricales</taxon>
        <taxon>Pleurotineae</taxon>
        <taxon>Pleurotaceae</taxon>
        <taxon>Pleurotus</taxon>
    </lineage>
</organism>
<protein>
    <submittedName>
        <fullName evidence="1">Uncharacterized protein</fullName>
    </submittedName>
</protein>
<keyword evidence="2" id="KW-1185">Reference proteome</keyword>
<evidence type="ECO:0000313" key="2">
    <source>
        <dbReference type="Proteomes" id="UP000824881"/>
    </source>
</evidence>
<evidence type="ECO:0000313" key="1">
    <source>
        <dbReference type="EMBL" id="KAG9217483.1"/>
    </source>
</evidence>
<sequence length="225" mass="24623">MPAPEAFPRNQDGRPALGHVNLMLDTFLCNASIEEQVSLSWTLRSNLMFYFDSLRAAVRGLLSSGSPGIASAFTAAARTQLQKTNNTSVLQSPIPIFAISSQTASWQPTKRLADMLMRARSLYGVGMAFSSLDILAAIVRATSELRWPSDGEMADTLAMIDADIAQALQSCKEEIEAGRVEDIRLARESIAKLRTAVEECHKQVEAWGGEIPFERSSSSLELMKL</sequence>
<dbReference type="EMBL" id="WQMT02000011">
    <property type="protein sequence ID" value="KAG9217483.1"/>
    <property type="molecule type" value="Genomic_DNA"/>
</dbReference>
<reference evidence="1 2" key="1">
    <citation type="journal article" date="2021" name="Appl. Environ. Microbiol.">
        <title>Genetic linkage and physical mapping for an oyster mushroom Pleurotus cornucopiae and QTL analysis for the trait cap color.</title>
        <authorList>
            <person name="Zhang Y."/>
            <person name="Gao W."/>
            <person name="Sonnenberg A."/>
            <person name="Chen Q."/>
            <person name="Zhang J."/>
            <person name="Huang C."/>
        </authorList>
    </citation>
    <scope>NUCLEOTIDE SEQUENCE [LARGE SCALE GENOMIC DNA]</scope>
    <source>
        <strain evidence="1">CCMSSC00406</strain>
    </source>
</reference>
<comment type="caution">
    <text evidence="1">The sequence shown here is derived from an EMBL/GenBank/DDBJ whole genome shotgun (WGS) entry which is preliminary data.</text>
</comment>
<accession>A0ACB7IIW7</accession>
<gene>
    <name evidence="1" type="ORF">CCMSSC00406_0008595</name>
</gene>